<evidence type="ECO:0000256" key="1">
    <source>
        <dbReference type="ARBA" id="ARBA00003943"/>
    </source>
</evidence>
<dbReference type="Pfam" id="PF05222">
    <property type="entry name" value="AlaDh_PNT_N"/>
    <property type="match status" value="1"/>
</dbReference>
<dbReference type="InterPro" id="IPR007886">
    <property type="entry name" value="AlaDH/PNT_N"/>
</dbReference>
<name>A0A375IBH9_9BURK</name>
<comment type="function">
    <text evidence="1 8">The transhydrogenation between NADH and NADP is coupled to respiration and ATP hydrolysis and functions as a proton pump across the membrane.</text>
</comment>
<evidence type="ECO:0000256" key="6">
    <source>
        <dbReference type="ARBA" id="ARBA00023027"/>
    </source>
</evidence>
<comment type="similarity">
    <text evidence="2 8">Belongs to the AlaDH/PNT family.</text>
</comment>
<keyword evidence="3 8" id="KW-0547">Nucleotide-binding</keyword>
<evidence type="ECO:0000259" key="10">
    <source>
        <dbReference type="SMART" id="SM01002"/>
    </source>
</evidence>
<keyword evidence="5 8" id="KW-1278">Translocase</keyword>
<dbReference type="Gene3D" id="3.40.50.720">
    <property type="entry name" value="NAD(P)-binding Rossmann-like Domain"/>
    <property type="match status" value="2"/>
</dbReference>
<dbReference type="GO" id="GO:0050661">
    <property type="term" value="F:NADP binding"/>
    <property type="evidence" value="ECO:0007669"/>
    <property type="project" value="TreeGrafter"/>
</dbReference>
<dbReference type="GO" id="GO:0016491">
    <property type="term" value="F:oxidoreductase activity"/>
    <property type="evidence" value="ECO:0007669"/>
    <property type="project" value="UniProtKB-KW"/>
</dbReference>
<evidence type="ECO:0000256" key="2">
    <source>
        <dbReference type="ARBA" id="ARBA00005689"/>
    </source>
</evidence>
<evidence type="ECO:0000259" key="11">
    <source>
        <dbReference type="SMART" id="SM01003"/>
    </source>
</evidence>
<dbReference type="FunFam" id="3.40.50.720:FF:000188">
    <property type="entry name" value="NAD(P) transhydrogenase alpha subunit 1"/>
    <property type="match status" value="1"/>
</dbReference>
<dbReference type="SUPFAM" id="SSF52283">
    <property type="entry name" value="Formate/glycerate dehydrogenase catalytic domain-like"/>
    <property type="match status" value="1"/>
</dbReference>
<protein>
    <recommendedName>
        <fullName evidence="8">NAD(P) transhydrogenase subunit alpha</fullName>
        <ecNumber evidence="8">7.1.1.1</ecNumber>
    </recommendedName>
</protein>
<dbReference type="PANTHER" id="PTHR10160">
    <property type="entry name" value="NAD(P) TRANSHYDROGENASE"/>
    <property type="match status" value="1"/>
</dbReference>
<proteinExistence type="inferred from homology"/>
<dbReference type="SUPFAM" id="SSF51735">
    <property type="entry name" value="NAD(P)-binding Rossmann-fold domains"/>
    <property type="match status" value="1"/>
</dbReference>
<evidence type="ECO:0000256" key="4">
    <source>
        <dbReference type="ARBA" id="ARBA00022857"/>
    </source>
</evidence>
<feature type="domain" description="Alanine dehydrogenase/pyridine nucleotide transhydrogenase NAD(H)-binding" evidence="10">
    <location>
        <begin position="220"/>
        <end position="389"/>
    </location>
</feature>
<dbReference type="Pfam" id="PF01262">
    <property type="entry name" value="AlaDh_PNT_C"/>
    <property type="match status" value="1"/>
</dbReference>
<keyword evidence="6 8" id="KW-0520">NAD</keyword>
<dbReference type="PIRSF" id="PIRSF000203">
    <property type="entry name" value="NADP_transhydrogenase_alpha"/>
    <property type="match status" value="1"/>
</dbReference>
<feature type="region of interest" description="Disordered" evidence="9">
    <location>
        <begin position="1"/>
        <end position="42"/>
    </location>
</feature>
<evidence type="ECO:0000313" key="12">
    <source>
        <dbReference type="EMBL" id="SPK72154.1"/>
    </source>
</evidence>
<dbReference type="InterPro" id="IPR026255">
    <property type="entry name" value="NADP_transhyd_a"/>
</dbReference>
<dbReference type="GO" id="GO:0006740">
    <property type="term" value="P:NADPH regeneration"/>
    <property type="evidence" value="ECO:0007669"/>
    <property type="project" value="TreeGrafter"/>
</dbReference>
<feature type="domain" description="Alanine dehydrogenase/pyridine nucleotide transhydrogenase N-terminal" evidence="11">
    <location>
        <begin position="79"/>
        <end position="211"/>
    </location>
</feature>
<evidence type="ECO:0000256" key="3">
    <source>
        <dbReference type="ARBA" id="ARBA00022741"/>
    </source>
</evidence>
<evidence type="ECO:0000313" key="13">
    <source>
        <dbReference type="Proteomes" id="UP000255505"/>
    </source>
</evidence>
<gene>
    <name evidence="12" type="primary">pntAA</name>
    <name evidence="12" type="ORF">CT19425_60272</name>
</gene>
<dbReference type="GO" id="GO:0005886">
    <property type="term" value="C:plasma membrane"/>
    <property type="evidence" value="ECO:0007669"/>
    <property type="project" value="TreeGrafter"/>
</dbReference>
<evidence type="ECO:0000256" key="7">
    <source>
        <dbReference type="ARBA" id="ARBA00048202"/>
    </source>
</evidence>
<evidence type="ECO:0000256" key="8">
    <source>
        <dbReference type="PIRNR" id="PIRNR000203"/>
    </source>
</evidence>
<evidence type="ECO:0000256" key="5">
    <source>
        <dbReference type="ARBA" id="ARBA00022967"/>
    </source>
</evidence>
<dbReference type="InterPro" id="IPR007698">
    <property type="entry name" value="AlaDH/PNT_NAD(H)-bd"/>
</dbReference>
<organism evidence="12 13">
    <name type="scientific">Cupriavidus taiwanensis</name>
    <dbReference type="NCBI Taxonomy" id="164546"/>
    <lineage>
        <taxon>Bacteria</taxon>
        <taxon>Pseudomonadati</taxon>
        <taxon>Pseudomonadota</taxon>
        <taxon>Betaproteobacteria</taxon>
        <taxon>Burkholderiales</taxon>
        <taxon>Burkholderiaceae</taxon>
        <taxon>Cupriavidus</taxon>
    </lineage>
</organism>
<dbReference type="NCBIfam" id="NF006942">
    <property type="entry name" value="PRK09424.1"/>
    <property type="match status" value="1"/>
</dbReference>
<reference evidence="12 13" key="1">
    <citation type="submission" date="2018-01" db="EMBL/GenBank/DDBJ databases">
        <authorList>
            <person name="Gaut B.S."/>
            <person name="Morton B.R."/>
            <person name="Clegg M.T."/>
            <person name="Duvall M.R."/>
        </authorList>
    </citation>
    <scope>NUCLEOTIDE SEQUENCE [LARGE SCALE GENOMIC DNA]</scope>
    <source>
        <strain evidence="12">Cupriavidus taiwanensis LMG 19425</strain>
    </source>
</reference>
<evidence type="ECO:0000256" key="9">
    <source>
        <dbReference type="SAM" id="MobiDB-lite"/>
    </source>
</evidence>
<dbReference type="Proteomes" id="UP000255505">
    <property type="component" value="Chromosome I"/>
</dbReference>
<comment type="catalytic activity">
    <reaction evidence="7 8">
        <text>NAD(+) + NADPH + H(+)(in) = NADH + NADP(+) + H(+)(out)</text>
        <dbReference type="Rhea" id="RHEA:47992"/>
        <dbReference type="ChEBI" id="CHEBI:15378"/>
        <dbReference type="ChEBI" id="CHEBI:57540"/>
        <dbReference type="ChEBI" id="CHEBI:57783"/>
        <dbReference type="ChEBI" id="CHEBI:57945"/>
        <dbReference type="ChEBI" id="CHEBI:58349"/>
        <dbReference type="EC" id="7.1.1.1"/>
    </reaction>
</comment>
<dbReference type="InterPro" id="IPR036291">
    <property type="entry name" value="NAD(P)-bd_dom_sf"/>
</dbReference>
<sequence>MPHSTGCRPIVQPGGAGTGAPPRRGKSRPAGHHSKSDSCKLRKNCALRLNPFRQRARARRRSANQTRRQLKEKLTMYIGIPQETRAGEIRVAATPETVKKYVAQGHKVVVQAGAGLSASQPDSAYEAVGATIGSAADALGAQLVLKVRAPEAAELAQMKPGAVLVGMLNPFDTENNARMSAANITAFALEAAPRTTRAQSMDVLSSQANIAGYKAVLVAAHHYQRFMPMLMTAAGTVKAARVLILGAGVAGLQAIATAKRLGAVIEASDVRPAVKEQIESLGGKFLDVPFLTDEEREIAQGVGGYARPMPPDWMKRQAELVHQRALQADIVITTALIPGRKAPVLLQEATVAQMKPGSVVVDLAAAQGGNCPLTVADQVVNHNGVILIGHTNLASMVAADASALYARNVLDFLKLVIDKDGQFTLNLEDDIVAACLMTRREEAALAG</sequence>
<dbReference type="GO" id="GO:0008750">
    <property type="term" value="F:proton-translocating NAD(P)+ transhydrogenase activity"/>
    <property type="evidence" value="ECO:0007669"/>
    <property type="project" value="UniProtKB-EC"/>
</dbReference>
<accession>A0A375IBH9</accession>
<dbReference type="SMART" id="SM01002">
    <property type="entry name" value="AlaDh_PNT_C"/>
    <property type="match status" value="1"/>
</dbReference>
<keyword evidence="12" id="KW-0560">Oxidoreductase</keyword>
<keyword evidence="4 8" id="KW-0521">NADP</keyword>
<dbReference type="AlphaFoldDB" id="A0A375IBH9"/>
<dbReference type="EMBL" id="LT991976">
    <property type="protein sequence ID" value="SPK72154.1"/>
    <property type="molecule type" value="Genomic_DNA"/>
</dbReference>
<dbReference type="PANTHER" id="PTHR10160:SF19">
    <property type="entry name" value="PROTON-TRANSLOCATING NAD(P)(+) TRANSHYDROGENASE"/>
    <property type="match status" value="1"/>
</dbReference>
<dbReference type="SMART" id="SM01003">
    <property type="entry name" value="AlaDh_PNT_N"/>
    <property type="match status" value="1"/>
</dbReference>
<dbReference type="EC" id="7.1.1.1" evidence="8"/>
<feature type="compositionally biased region" description="Basic residues" evidence="9">
    <location>
        <begin position="23"/>
        <end position="33"/>
    </location>
</feature>
<dbReference type="CDD" id="cd05304">
    <property type="entry name" value="Rubrum_tdh"/>
    <property type="match status" value="1"/>
</dbReference>